<feature type="domain" description="TonB-dependent transporter Oar-like beta-barrel" evidence="9">
    <location>
        <begin position="356"/>
        <end position="1014"/>
    </location>
</feature>
<dbReference type="PANTHER" id="PTHR30069">
    <property type="entry name" value="TONB-DEPENDENT OUTER MEMBRANE RECEPTOR"/>
    <property type="match status" value="1"/>
</dbReference>
<proteinExistence type="predicted"/>
<dbReference type="InterPro" id="IPR039426">
    <property type="entry name" value="TonB-dep_rcpt-like"/>
</dbReference>
<dbReference type="Pfam" id="PF25183">
    <property type="entry name" value="OMP_b-brl_4"/>
    <property type="match status" value="2"/>
</dbReference>
<feature type="signal peptide" evidence="7">
    <location>
        <begin position="1"/>
        <end position="20"/>
    </location>
</feature>
<evidence type="ECO:0000256" key="4">
    <source>
        <dbReference type="ARBA" id="ARBA00022692"/>
    </source>
</evidence>
<evidence type="ECO:0000256" key="7">
    <source>
        <dbReference type="SAM" id="SignalP"/>
    </source>
</evidence>
<keyword evidence="7" id="KW-0732">Signal</keyword>
<dbReference type="SUPFAM" id="SSF56935">
    <property type="entry name" value="Porins"/>
    <property type="match status" value="1"/>
</dbReference>
<feature type="domain" description="TonB-dependent transporter Oar-like beta-barrel" evidence="9">
    <location>
        <begin position="248"/>
        <end position="321"/>
    </location>
</feature>
<reference evidence="10 11" key="1">
    <citation type="journal article" date="2015" name="Int. J. Syst. Evol. Microbiol.">
        <title>Flavisolibacter ginsenosidimutans sp. nov., with ginsenoside-converting activity isolated from soil used for cultivating ginseng.</title>
        <authorList>
            <person name="Zhao Y."/>
            <person name="Liu Q."/>
            <person name="Kang M.S."/>
            <person name="Jin F."/>
            <person name="Yu H."/>
            <person name="Im W.T."/>
        </authorList>
    </citation>
    <scope>NUCLEOTIDE SEQUENCE [LARGE SCALE GENOMIC DNA]</scope>
    <source>
        <strain evidence="10 11">Gsoil 636</strain>
    </source>
</reference>
<dbReference type="GO" id="GO:0015344">
    <property type="term" value="F:siderophore uptake transmembrane transporter activity"/>
    <property type="evidence" value="ECO:0007669"/>
    <property type="project" value="TreeGrafter"/>
</dbReference>
<dbReference type="InterPro" id="IPR037066">
    <property type="entry name" value="Plug_dom_sf"/>
</dbReference>
<dbReference type="InterPro" id="IPR057601">
    <property type="entry name" value="Oar-like_b-barrel"/>
</dbReference>
<dbReference type="GO" id="GO:0030246">
    <property type="term" value="F:carbohydrate binding"/>
    <property type="evidence" value="ECO:0007669"/>
    <property type="project" value="InterPro"/>
</dbReference>
<feature type="domain" description="TonB-dependent receptor plug" evidence="8">
    <location>
        <begin position="134"/>
        <end position="245"/>
    </location>
</feature>
<dbReference type="RefSeq" id="WP_146784989.1">
    <property type="nucleotide sequence ID" value="NZ_BAABIO010000001.1"/>
</dbReference>
<dbReference type="Gene3D" id="2.40.170.20">
    <property type="entry name" value="TonB-dependent receptor, beta-barrel domain"/>
    <property type="match status" value="1"/>
</dbReference>
<protein>
    <submittedName>
        <fullName evidence="10">TonB-dependent receptor</fullName>
    </submittedName>
</protein>
<dbReference type="KEGG" id="fgg:FSB75_07455"/>
<accession>A0A5B8UH48</accession>
<dbReference type="SUPFAM" id="SSF49452">
    <property type="entry name" value="Starch-binding domain-like"/>
    <property type="match status" value="1"/>
</dbReference>
<organism evidence="10 11">
    <name type="scientific">Flavisolibacter ginsenosidimutans</name>
    <dbReference type="NCBI Taxonomy" id="661481"/>
    <lineage>
        <taxon>Bacteria</taxon>
        <taxon>Pseudomonadati</taxon>
        <taxon>Bacteroidota</taxon>
        <taxon>Chitinophagia</taxon>
        <taxon>Chitinophagales</taxon>
        <taxon>Chitinophagaceae</taxon>
        <taxon>Flavisolibacter</taxon>
    </lineage>
</organism>
<keyword evidence="6" id="KW-0998">Cell outer membrane</keyword>
<keyword evidence="3" id="KW-1134">Transmembrane beta strand</keyword>
<evidence type="ECO:0000256" key="2">
    <source>
        <dbReference type="ARBA" id="ARBA00022448"/>
    </source>
</evidence>
<evidence type="ECO:0000256" key="5">
    <source>
        <dbReference type="ARBA" id="ARBA00023136"/>
    </source>
</evidence>
<dbReference type="Proteomes" id="UP000321204">
    <property type="component" value="Chromosome"/>
</dbReference>
<dbReference type="OrthoDB" id="9768147at2"/>
<dbReference type="Gene3D" id="2.170.130.10">
    <property type="entry name" value="TonB-dependent receptor, plug domain"/>
    <property type="match status" value="1"/>
</dbReference>
<name>A0A5B8UH48_9BACT</name>
<keyword evidence="10" id="KW-0675">Receptor</keyword>
<dbReference type="AlphaFoldDB" id="A0A5B8UH48"/>
<comment type="subcellular location">
    <subcellularLocation>
        <location evidence="1">Cell outer membrane</location>
        <topology evidence="1">Multi-pass membrane protein</topology>
    </subcellularLocation>
</comment>
<keyword evidence="2" id="KW-0813">Transport</keyword>
<gene>
    <name evidence="10" type="ORF">FSB75_07455</name>
</gene>
<evidence type="ECO:0000256" key="6">
    <source>
        <dbReference type="ARBA" id="ARBA00023237"/>
    </source>
</evidence>
<dbReference type="InterPro" id="IPR013784">
    <property type="entry name" value="Carb-bd-like_fold"/>
</dbReference>
<feature type="chain" id="PRO_5022747654" evidence="7">
    <location>
        <begin position="21"/>
        <end position="1103"/>
    </location>
</feature>
<sequence length="1103" mass="119642">MLKRLLFLLTTLLASVFLFAQVTTGTITGTVKSSTGEALAGATVTAVHVPTGTKYVTAAKSGGQYTVPNVRVGGPYTVTVHFTGFSDQTFSDLNVALGTPLAIDVVLSISSQQLTEVTVSATARGGIINSQKNGTSTNVSARQIQALPSINRNIQDFARLTPQAKAGNGGTDGTSTGLSFAGQSNRYNQFSIDGANASDAFGLGSTGTNGGQANLNPISIEAIQEIQIVLAPYDVTQGGFTGGGINAVTKSGTNRLHGSVYGQYQNQSFVGKSSAYNSTISRLPYGDFKNQTFGASLGGPIIKNKLFFFVSAERFQKTTPVAFDPTIAGSGSKVNPDTLAAIKDFMQKNYGYDLGSYGAISNENQSTSLFGRIDWNISNVHRLTFRHNYVNGSNDVRSRSATTALFENTGYKFTDKSNSSVLELNSAFSSSMSNVLRLTYNRIRDQRISNAVPNIFISNFDLAQNANISYNLGSDFSSAANSLDQDVFTITDNFTLYKGKHTLTFGTNDEFFKSTNVFLQGFYGAYTYSAGNNSRNNLSNFFNNTGLTTYQIGYSTAGRGDKAPAILNSAQLSAYAQDVWSPSKNFKLTYGLRVDLPYISSKPAENTAFNNDFAAFDVKTNQMPKQRLMYSPRVGFNYLVPEQGLQVRGGFGLFTGRIPFVWISNQFSNTGIATKNLTFNANSTPTLASLVASGAIKFVFDKNDPQLGAYVPASGNAAPTAINVIDKNFKFPQVFRANLAADNKLGKSGLVSTVEVVYTKNVNNAFYSNLNISDNGESTVALGPTTRPYWTKQNLNTNYAQVIKLSNTSEGYSANFTAQLQKPFSKGWAASIAYNFGIATSLNDIPSSVALSNWRGVQTVNGLNKPELSISNFDVGSRITGFFSKEFKYLKHFATTFTVFYTGQSGQRLSYLYSTAASKDITGEDNSTTSLVYIPKTLAEANFADINNGKTASQQWADYQAFAASNPYLQKHAGQNAERNGDRMPFENHFDVRIAQDFLFKTHKLQVFFDVVNIGALLNQDWGRSYGTGSFPDGFFPITTTLFTPVVSGAQKKDGVAFTPTATAPAFQFNINNFTKIGEEYKAYNVNNFTSRWNAQIGVRYSF</sequence>
<dbReference type="GO" id="GO:0009279">
    <property type="term" value="C:cell outer membrane"/>
    <property type="evidence" value="ECO:0007669"/>
    <property type="project" value="UniProtKB-SubCell"/>
</dbReference>
<evidence type="ECO:0000259" key="8">
    <source>
        <dbReference type="Pfam" id="PF07715"/>
    </source>
</evidence>
<dbReference type="EMBL" id="CP042433">
    <property type="protein sequence ID" value="QEC55732.1"/>
    <property type="molecule type" value="Genomic_DNA"/>
</dbReference>
<evidence type="ECO:0000256" key="3">
    <source>
        <dbReference type="ARBA" id="ARBA00022452"/>
    </source>
</evidence>
<dbReference type="Pfam" id="PF13620">
    <property type="entry name" value="CarboxypepD_reg"/>
    <property type="match status" value="1"/>
</dbReference>
<dbReference type="InterPro" id="IPR012910">
    <property type="entry name" value="Plug_dom"/>
</dbReference>
<dbReference type="Gene3D" id="2.60.40.1120">
    <property type="entry name" value="Carboxypeptidase-like, regulatory domain"/>
    <property type="match status" value="1"/>
</dbReference>
<keyword evidence="11" id="KW-1185">Reference proteome</keyword>
<evidence type="ECO:0000256" key="1">
    <source>
        <dbReference type="ARBA" id="ARBA00004571"/>
    </source>
</evidence>
<evidence type="ECO:0000259" key="9">
    <source>
        <dbReference type="Pfam" id="PF25183"/>
    </source>
</evidence>
<keyword evidence="4" id="KW-0812">Transmembrane</keyword>
<evidence type="ECO:0000313" key="10">
    <source>
        <dbReference type="EMBL" id="QEC55732.1"/>
    </source>
</evidence>
<dbReference type="Pfam" id="PF07715">
    <property type="entry name" value="Plug"/>
    <property type="match status" value="1"/>
</dbReference>
<dbReference type="InterPro" id="IPR036942">
    <property type="entry name" value="Beta-barrel_TonB_sf"/>
</dbReference>
<keyword evidence="5" id="KW-0472">Membrane</keyword>
<evidence type="ECO:0000313" key="11">
    <source>
        <dbReference type="Proteomes" id="UP000321204"/>
    </source>
</evidence>
<dbReference type="GO" id="GO:0044718">
    <property type="term" value="P:siderophore transmembrane transport"/>
    <property type="evidence" value="ECO:0007669"/>
    <property type="project" value="TreeGrafter"/>
</dbReference>
<dbReference type="PANTHER" id="PTHR30069:SF46">
    <property type="entry name" value="OAR PROTEIN"/>
    <property type="match status" value="1"/>
</dbReference>